<accession>A0A418YIA7</accession>
<keyword evidence="1" id="KW-0812">Transmembrane</keyword>
<dbReference type="Pfam" id="PF00092">
    <property type="entry name" value="VWA"/>
    <property type="match status" value="1"/>
</dbReference>
<name>A0A418YIA7_9GAMM</name>
<protein>
    <submittedName>
        <fullName evidence="3">VWA domain-containing protein</fullName>
    </submittedName>
</protein>
<dbReference type="InterPro" id="IPR002035">
    <property type="entry name" value="VWF_A"/>
</dbReference>
<dbReference type="InterPro" id="IPR050768">
    <property type="entry name" value="UPF0353/GerABKA_families"/>
</dbReference>
<sequence>MVRLSKEYKQPGAALFVPFYDRIIAATGSHHDSGDEVKQRNNWQTLALYSTWLALIVSLARPVLLAQPIVTQSTARDLMVAIDLSQSMEQQDYTLALPGQEQVSKVSRITALRQLLLQFAEQRKGDRLGLIVFGSGAYLQVPFTADIELWQQLLQQMDTRLAGPATAIGDAIGLSIRAFADSNTKQKLLLLVTDGSDTSSRLDPIDAARVAGIEGIQVYTLGMGDKNTQGDDKVDFDSLEKIAAISNGKSYVAADSQALAQVLTDINQLVPAQYQQTTYQPKVDLFMWLMGPVLSFYIAVWLGLSARQYWRSRRQEQAHVE</sequence>
<dbReference type="SMART" id="SM00327">
    <property type="entry name" value="VWA"/>
    <property type="match status" value="1"/>
</dbReference>
<dbReference type="InterPro" id="IPR036465">
    <property type="entry name" value="vWFA_dom_sf"/>
</dbReference>
<dbReference type="Gene3D" id="3.40.50.410">
    <property type="entry name" value="von Willebrand factor, type A domain"/>
    <property type="match status" value="1"/>
</dbReference>
<keyword evidence="4" id="KW-1185">Reference proteome</keyword>
<feature type="domain" description="VWFA" evidence="2">
    <location>
        <begin position="77"/>
        <end position="266"/>
    </location>
</feature>
<dbReference type="EMBL" id="QZCH01000003">
    <property type="protein sequence ID" value="RJG50064.1"/>
    <property type="molecule type" value="Genomic_DNA"/>
</dbReference>
<dbReference type="AlphaFoldDB" id="A0A418YIA7"/>
<dbReference type="PROSITE" id="PS50234">
    <property type="entry name" value="VWFA"/>
    <property type="match status" value="1"/>
</dbReference>
<gene>
    <name evidence="3" type="ORF">D1Z90_04530</name>
</gene>
<comment type="caution">
    <text evidence="3">The sequence shown here is derived from an EMBL/GenBank/DDBJ whole genome shotgun (WGS) entry which is preliminary data.</text>
</comment>
<evidence type="ECO:0000313" key="3">
    <source>
        <dbReference type="EMBL" id="RJG50064.1"/>
    </source>
</evidence>
<dbReference type="PANTHER" id="PTHR22550">
    <property type="entry name" value="SPORE GERMINATION PROTEIN"/>
    <property type="match status" value="1"/>
</dbReference>
<keyword evidence="1" id="KW-0472">Membrane</keyword>
<evidence type="ECO:0000259" key="2">
    <source>
        <dbReference type="PROSITE" id="PS50234"/>
    </source>
</evidence>
<feature type="transmembrane region" description="Helical" evidence="1">
    <location>
        <begin position="285"/>
        <end position="304"/>
    </location>
</feature>
<proteinExistence type="predicted"/>
<keyword evidence="1" id="KW-1133">Transmembrane helix</keyword>
<evidence type="ECO:0000313" key="4">
    <source>
        <dbReference type="Proteomes" id="UP000283255"/>
    </source>
</evidence>
<organism evidence="3 4">
    <name type="scientific">Motilimonas pumila</name>
    <dbReference type="NCBI Taxonomy" id="2303987"/>
    <lineage>
        <taxon>Bacteria</taxon>
        <taxon>Pseudomonadati</taxon>
        <taxon>Pseudomonadota</taxon>
        <taxon>Gammaproteobacteria</taxon>
        <taxon>Alteromonadales</taxon>
        <taxon>Alteromonadales genera incertae sedis</taxon>
        <taxon>Motilimonas</taxon>
    </lineage>
</organism>
<evidence type="ECO:0000256" key="1">
    <source>
        <dbReference type="SAM" id="Phobius"/>
    </source>
</evidence>
<dbReference type="PANTHER" id="PTHR22550:SF18">
    <property type="entry name" value="VWFA DOMAIN-CONTAINING PROTEIN"/>
    <property type="match status" value="1"/>
</dbReference>
<dbReference type="SUPFAM" id="SSF53300">
    <property type="entry name" value="vWA-like"/>
    <property type="match status" value="1"/>
</dbReference>
<dbReference type="Proteomes" id="UP000283255">
    <property type="component" value="Unassembled WGS sequence"/>
</dbReference>
<dbReference type="OrthoDB" id="6206554at2"/>
<reference evidence="3 4" key="2">
    <citation type="submission" date="2019-01" db="EMBL/GenBank/DDBJ databases">
        <title>Motilimonas pumilus sp. nov., isolated from the gut of sea cucumber (Apostichopus japonicus).</title>
        <authorList>
            <person name="Wang F.-Q."/>
            <person name="Ren L.-H."/>
            <person name="Lin Y.-W."/>
            <person name="Sun G.-H."/>
            <person name="Du Z.-J."/>
            <person name="Zhao J.-X."/>
            <person name="Liu X.-J."/>
            <person name="Liu L.-J."/>
        </authorList>
    </citation>
    <scope>NUCLEOTIDE SEQUENCE [LARGE SCALE GENOMIC DNA]</scope>
    <source>
        <strain evidence="3 4">PLHSC7-2</strain>
    </source>
</reference>
<reference evidence="3 4" key="1">
    <citation type="submission" date="2018-09" db="EMBL/GenBank/DDBJ databases">
        <authorList>
            <person name="Wang F."/>
        </authorList>
    </citation>
    <scope>NUCLEOTIDE SEQUENCE [LARGE SCALE GENOMIC DNA]</scope>
    <source>
        <strain evidence="3 4">PLHSC7-2</strain>
    </source>
</reference>